<dbReference type="InterPro" id="IPR016186">
    <property type="entry name" value="C-type_lectin-like/link_sf"/>
</dbReference>
<keyword evidence="5" id="KW-1185">Reference proteome</keyword>
<dbReference type="SMART" id="SM00034">
    <property type="entry name" value="CLECT"/>
    <property type="match status" value="1"/>
</dbReference>
<feature type="coiled-coil region" evidence="2">
    <location>
        <begin position="182"/>
        <end position="252"/>
    </location>
</feature>
<dbReference type="InterPro" id="IPR018378">
    <property type="entry name" value="C-type_lectin_CS"/>
</dbReference>
<comment type="caution">
    <text evidence="4">The sequence shown here is derived from an EMBL/GenBank/DDBJ whole genome shotgun (WGS) entry which is preliminary data.</text>
</comment>
<dbReference type="InterPro" id="IPR050111">
    <property type="entry name" value="C-type_lectin/snaclec_domain"/>
</dbReference>
<dbReference type="Gene3D" id="3.10.100.10">
    <property type="entry name" value="Mannose-Binding Protein A, subunit A"/>
    <property type="match status" value="1"/>
</dbReference>
<name>A0A0L0BQI4_LUCCU</name>
<protein>
    <recommendedName>
        <fullName evidence="3">C-type lectin domain-containing protein</fullName>
    </recommendedName>
</protein>
<dbReference type="PROSITE" id="PS00615">
    <property type="entry name" value="C_TYPE_LECTIN_1"/>
    <property type="match status" value="1"/>
</dbReference>
<dbReference type="AlphaFoldDB" id="A0A0L0BQI4"/>
<dbReference type="PANTHER" id="PTHR22803">
    <property type="entry name" value="MANNOSE, PHOSPHOLIPASE, LECTIN RECEPTOR RELATED"/>
    <property type="match status" value="1"/>
</dbReference>
<keyword evidence="1" id="KW-1015">Disulfide bond</keyword>
<evidence type="ECO:0000256" key="1">
    <source>
        <dbReference type="ARBA" id="ARBA00023157"/>
    </source>
</evidence>
<dbReference type="Proteomes" id="UP000037069">
    <property type="component" value="Unassembled WGS sequence"/>
</dbReference>
<dbReference type="CDD" id="cd00037">
    <property type="entry name" value="CLECT"/>
    <property type="match status" value="1"/>
</dbReference>
<dbReference type="OrthoDB" id="6430060at2759"/>
<dbReference type="EMBL" id="JRES01001520">
    <property type="protein sequence ID" value="KNC22271.1"/>
    <property type="molecule type" value="Genomic_DNA"/>
</dbReference>
<sequence length="356" mass="42186">METQKLQNEIKELKEQETKIKDQHEVKVQNEITKQQILQKELENLQKQLQKLKYSWFEGQIYCTQMNMTLVEIKTEAKSLELYSLIEKAQEQNNIKGDFIWIGGILNRFPTHRFVWLSTGEYFTYTNWYDNNPDFYNDNEFCVELVMDENWRWNDDSCITRSGFICEYKEDTKKEDHETHKYQQVQKKLQEVDMQKLAIEKELQQQKDLQQKQLQQSQEHVDNLIKENENLQNKIKKLEENLEIEIKKQQNESILQKIKSPFENSQLENHIREALRPSNELKDNSNQLIKNEIPINGTKPIKNGKDRAIISPGPHTTVPPNMACKPYNQTTVRNFGDNSMKFGTYSSLQTSKNSES</sequence>
<proteinExistence type="predicted"/>
<evidence type="ECO:0000256" key="2">
    <source>
        <dbReference type="SAM" id="Coils"/>
    </source>
</evidence>
<reference evidence="4 5" key="1">
    <citation type="journal article" date="2015" name="Nat. Commun.">
        <title>Lucilia cuprina genome unlocks parasitic fly biology to underpin future interventions.</title>
        <authorList>
            <person name="Anstead C.A."/>
            <person name="Korhonen P.K."/>
            <person name="Young N.D."/>
            <person name="Hall R.S."/>
            <person name="Jex A.R."/>
            <person name="Murali S.C."/>
            <person name="Hughes D.S."/>
            <person name="Lee S.F."/>
            <person name="Perry T."/>
            <person name="Stroehlein A.J."/>
            <person name="Ansell B.R."/>
            <person name="Breugelmans B."/>
            <person name="Hofmann A."/>
            <person name="Qu J."/>
            <person name="Dugan S."/>
            <person name="Lee S.L."/>
            <person name="Chao H."/>
            <person name="Dinh H."/>
            <person name="Han Y."/>
            <person name="Doddapaneni H.V."/>
            <person name="Worley K.C."/>
            <person name="Muzny D.M."/>
            <person name="Ioannidis P."/>
            <person name="Waterhouse R.M."/>
            <person name="Zdobnov E.M."/>
            <person name="James P.J."/>
            <person name="Bagnall N.H."/>
            <person name="Kotze A.C."/>
            <person name="Gibbs R.A."/>
            <person name="Richards S."/>
            <person name="Batterham P."/>
            <person name="Gasser R.B."/>
        </authorList>
    </citation>
    <scope>NUCLEOTIDE SEQUENCE [LARGE SCALE GENOMIC DNA]</scope>
    <source>
        <strain evidence="4 5">LS</strain>
        <tissue evidence="4">Full body</tissue>
    </source>
</reference>
<organism evidence="4 5">
    <name type="scientific">Lucilia cuprina</name>
    <name type="common">Green bottle fly</name>
    <name type="synonym">Australian sheep blowfly</name>
    <dbReference type="NCBI Taxonomy" id="7375"/>
    <lineage>
        <taxon>Eukaryota</taxon>
        <taxon>Metazoa</taxon>
        <taxon>Ecdysozoa</taxon>
        <taxon>Arthropoda</taxon>
        <taxon>Hexapoda</taxon>
        <taxon>Insecta</taxon>
        <taxon>Pterygota</taxon>
        <taxon>Neoptera</taxon>
        <taxon>Endopterygota</taxon>
        <taxon>Diptera</taxon>
        <taxon>Brachycera</taxon>
        <taxon>Muscomorpha</taxon>
        <taxon>Oestroidea</taxon>
        <taxon>Calliphoridae</taxon>
        <taxon>Luciliinae</taxon>
        <taxon>Lucilia</taxon>
    </lineage>
</organism>
<evidence type="ECO:0000259" key="3">
    <source>
        <dbReference type="PROSITE" id="PS50041"/>
    </source>
</evidence>
<feature type="domain" description="C-type lectin" evidence="3">
    <location>
        <begin position="55"/>
        <end position="167"/>
    </location>
</feature>
<evidence type="ECO:0000313" key="4">
    <source>
        <dbReference type="EMBL" id="KNC22271.1"/>
    </source>
</evidence>
<gene>
    <name evidence="4" type="ORF">FF38_10419</name>
</gene>
<dbReference type="PROSITE" id="PS50041">
    <property type="entry name" value="C_TYPE_LECTIN_2"/>
    <property type="match status" value="1"/>
</dbReference>
<feature type="coiled-coil region" evidence="2">
    <location>
        <begin position="3"/>
        <end position="55"/>
    </location>
</feature>
<dbReference type="Pfam" id="PF00059">
    <property type="entry name" value="Lectin_C"/>
    <property type="match status" value="1"/>
</dbReference>
<dbReference type="InterPro" id="IPR016187">
    <property type="entry name" value="CTDL_fold"/>
</dbReference>
<dbReference type="SUPFAM" id="SSF56436">
    <property type="entry name" value="C-type lectin-like"/>
    <property type="match status" value="1"/>
</dbReference>
<dbReference type="InterPro" id="IPR001304">
    <property type="entry name" value="C-type_lectin-like"/>
</dbReference>
<evidence type="ECO:0000313" key="5">
    <source>
        <dbReference type="Proteomes" id="UP000037069"/>
    </source>
</evidence>
<keyword evidence="2" id="KW-0175">Coiled coil</keyword>
<accession>A0A0L0BQI4</accession>